<accession>A0A1V6X4V6</accession>
<gene>
    <name evidence="2" type="ORF">PENNAL_c0121G07576</name>
</gene>
<organism evidence="2 3">
    <name type="scientific">Penicillium nalgiovense</name>
    <dbReference type="NCBI Taxonomy" id="60175"/>
    <lineage>
        <taxon>Eukaryota</taxon>
        <taxon>Fungi</taxon>
        <taxon>Dikarya</taxon>
        <taxon>Ascomycota</taxon>
        <taxon>Pezizomycotina</taxon>
        <taxon>Eurotiomycetes</taxon>
        <taxon>Eurotiomycetidae</taxon>
        <taxon>Eurotiales</taxon>
        <taxon>Aspergillaceae</taxon>
        <taxon>Penicillium</taxon>
    </lineage>
</organism>
<proteinExistence type="predicted"/>
<reference evidence="3" key="1">
    <citation type="journal article" date="2017" name="Nat. Microbiol.">
        <title>Global analysis of biosynthetic gene clusters reveals vast potential of secondary metabolite production in Penicillium species.</title>
        <authorList>
            <person name="Nielsen J.C."/>
            <person name="Grijseels S."/>
            <person name="Prigent S."/>
            <person name="Ji B."/>
            <person name="Dainat J."/>
            <person name="Nielsen K.F."/>
            <person name="Frisvad J.C."/>
            <person name="Workman M."/>
            <person name="Nielsen J."/>
        </authorList>
    </citation>
    <scope>NUCLEOTIDE SEQUENCE [LARGE SCALE GENOMIC DNA]</scope>
    <source>
        <strain evidence="3">IBT 13039</strain>
    </source>
</reference>
<sequence length="52" mass="5322">MEDVSNAKAYKDTVTEIINDTLSASAPASTSTSASASASKTAITRCKKAQQA</sequence>
<feature type="compositionally biased region" description="Low complexity" evidence="1">
    <location>
        <begin position="23"/>
        <end position="42"/>
    </location>
</feature>
<evidence type="ECO:0000256" key="1">
    <source>
        <dbReference type="SAM" id="MobiDB-lite"/>
    </source>
</evidence>
<comment type="caution">
    <text evidence="2">The sequence shown here is derived from an EMBL/GenBank/DDBJ whole genome shotgun (WGS) entry which is preliminary data.</text>
</comment>
<feature type="non-terminal residue" evidence="2">
    <location>
        <position position="52"/>
    </location>
</feature>
<name>A0A1V6X4V6_PENNA</name>
<evidence type="ECO:0000313" key="3">
    <source>
        <dbReference type="Proteomes" id="UP000191691"/>
    </source>
</evidence>
<dbReference type="Proteomes" id="UP000191691">
    <property type="component" value="Unassembled WGS sequence"/>
</dbReference>
<evidence type="ECO:0000313" key="2">
    <source>
        <dbReference type="EMBL" id="OQE70190.1"/>
    </source>
</evidence>
<feature type="region of interest" description="Disordered" evidence="1">
    <location>
        <begin position="22"/>
        <end position="52"/>
    </location>
</feature>
<dbReference type="EMBL" id="MOOB01000121">
    <property type="protein sequence ID" value="OQE70190.1"/>
    <property type="molecule type" value="Genomic_DNA"/>
</dbReference>
<protein>
    <submittedName>
        <fullName evidence="2">Uncharacterized protein</fullName>
    </submittedName>
</protein>
<keyword evidence="3" id="KW-1185">Reference proteome</keyword>
<dbReference type="AlphaFoldDB" id="A0A1V6X4V6"/>